<dbReference type="Pfam" id="PF00664">
    <property type="entry name" value="ABC_membrane"/>
    <property type="match status" value="1"/>
</dbReference>
<dbReference type="PROSITE" id="PS50929">
    <property type="entry name" value="ABC_TM1F"/>
    <property type="match status" value="1"/>
</dbReference>
<keyword evidence="6 12" id="KW-0067">ATP-binding</keyword>
<keyword evidence="5" id="KW-0547">Nucleotide-binding</keyword>
<dbReference type="AlphaFoldDB" id="A0A972W1A0"/>
<sequence length="602" mass="66534">MKVLLRLLPYIQQHLWTFIFGITGLLVARIFEALIPQFVKIGIDSVAAGQVSLKLQQITLDQAAAALTYPALAICACVLAQMLVTIVSRIMIRRIGMYAAFDARNRVYEHLQRQGPVFYSQFSIGDLMARAINDISLVREFIAGTLRMTSVLIFTAVVSLSFMFSLSVKLSLAVILPLPVITLVAYLYSKRIYARSHRVQEGFSSLSTFVQENLNGIRTVQAMAQEQDEVNRFSVVNADFAEKNRLLFVANSQLSALMPTLAAAATLIIIGYGSQLVNSGEISLGTLAAFFSYLGLLLWPVREAGSLVTQWQRGASGTARLFEVLDYEPEIRDNSKPSGPALTGKVTVKHLYYQYANKSVYALEDINFEVQAGETIAILGRVGSGKSTLLRLFVRLLDPSRGEVLLDDHPIQNFALTRLREQVCMVLQDPFLFADSLGENIAYDDPERDLDVIWQSADAAALRDTIERFPDGLQTVLGERGVTLSGGQKQRTALARGLIRMTPLLILDDCFSAVDTETEEHILSGLKSMRQGLTTMLVSHRVSTARHADRIIVLEEGRIRETGTHEELLALGGLYAELEKAQSIKGHLLNHLQTAAEGDRPS</sequence>
<evidence type="ECO:0000256" key="6">
    <source>
        <dbReference type="ARBA" id="ARBA00022840"/>
    </source>
</evidence>
<feature type="transmembrane region" description="Helical" evidence="9">
    <location>
        <begin position="145"/>
        <end position="164"/>
    </location>
</feature>
<keyword evidence="3" id="KW-1003">Cell membrane</keyword>
<dbReference type="Pfam" id="PF00005">
    <property type="entry name" value="ABC_tran"/>
    <property type="match status" value="1"/>
</dbReference>
<dbReference type="EMBL" id="JABMOJ010000578">
    <property type="protein sequence ID" value="NQV66762.1"/>
    <property type="molecule type" value="Genomic_DNA"/>
</dbReference>
<dbReference type="Gene3D" id="1.20.1560.10">
    <property type="entry name" value="ABC transporter type 1, transmembrane domain"/>
    <property type="match status" value="1"/>
</dbReference>
<reference evidence="12" key="1">
    <citation type="submission" date="2020-05" db="EMBL/GenBank/DDBJ databases">
        <title>Sulfur intermediates as new biogeochemical hubs in an aquatic model microbial ecosystem.</title>
        <authorList>
            <person name="Vigneron A."/>
        </authorList>
    </citation>
    <scope>NUCLEOTIDE SEQUENCE</scope>
    <source>
        <strain evidence="12">Bin.250</strain>
    </source>
</reference>
<evidence type="ECO:0000259" key="11">
    <source>
        <dbReference type="PROSITE" id="PS50929"/>
    </source>
</evidence>
<feature type="transmembrane region" description="Helical" evidence="9">
    <location>
        <begin position="246"/>
        <end position="270"/>
    </location>
</feature>
<dbReference type="SUPFAM" id="SSF90123">
    <property type="entry name" value="ABC transporter transmembrane region"/>
    <property type="match status" value="1"/>
</dbReference>
<name>A0A972W1A0_9GAMM</name>
<organism evidence="12 13">
    <name type="scientific">SAR86 cluster bacterium</name>
    <dbReference type="NCBI Taxonomy" id="2030880"/>
    <lineage>
        <taxon>Bacteria</taxon>
        <taxon>Pseudomonadati</taxon>
        <taxon>Pseudomonadota</taxon>
        <taxon>Gammaproteobacteria</taxon>
        <taxon>SAR86 cluster</taxon>
    </lineage>
</organism>
<dbReference type="Proteomes" id="UP000754644">
    <property type="component" value="Unassembled WGS sequence"/>
</dbReference>
<keyword evidence="4 9" id="KW-0812">Transmembrane</keyword>
<feature type="transmembrane region" description="Helical" evidence="9">
    <location>
        <begin position="15"/>
        <end position="35"/>
    </location>
</feature>
<gene>
    <name evidence="12" type="ORF">HQ497_15490</name>
</gene>
<dbReference type="PANTHER" id="PTHR43394:SF1">
    <property type="entry name" value="ATP-BINDING CASSETTE SUB-FAMILY B MEMBER 10, MITOCHONDRIAL"/>
    <property type="match status" value="1"/>
</dbReference>
<dbReference type="FunFam" id="3.40.50.300:FF:000221">
    <property type="entry name" value="Multidrug ABC transporter ATP-binding protein"/>
    <property type="match status" value="1"/>
</dbReference>
<dbReference type="GO" id="GO:0005886">
    <property type="term" value="C:plasma membrane"/>
    <property type="evidence" value="ECO:0007669"/>
    <property type="project" value="UniProtKB-SubCell"/>
</dbReference>
<evidence type="ECO:0000256" key="4">
    <source>
        <dbReference type="ARBA" id="ARBA00022692"/>
    </source>
</evidence>
<keyword evidence="2" id="KW-0813">Transport</keyword>
<evidence type="ECO:0000256" key="5">
    <source>
        <dbReference type="ARBA" id="ARBA00022741"/>
    </source>
</evidence>
<dbReference type="SUPFAM" id="SSF52540">
    <property type="entry name" value="P-loop containing nucleoside triphosphate hydrolases"/>
    <property type="match status" value="1"/>
</dbReference>
<dbReference type="GO" id="GO:0016887">
    <property type="term" value="F:ATP hydrolysis activity"/>
    <property type="evidence" value="ECO:0007669"/>
    <property type="project" value="InterPro"/>
</dbReference>
<feature type="transmembrane region" description="Helical" evidence="9">
    <location>
        <begin position="63"/>
        <end position="87"/>
    </location>
</feature>
<comment type="subcellular location">
    <subcellularLocation>
        <location evidence="1">Cell membrane</location>
        <topology evidence="1">Multi-pass membrane protein</topology>
    </subcellularLocation>
</comment>
<evidence type="ECO:0000256" key="1">
    <source>
        <dbReference type="ARBA" id="ARBA00004651"/>
    </source>
</evidence>
<protein>
    <submittedName>
        <fullName evidence="12">ABC transporter ATP-binding protein</fullName>
    </submittedName>
</protein>
<dbReference type="InterPro" id="IPR003439">
    <property type="entry name" value="ABC_transporter-like_ATP-bd"/>
</dbReference>
<feature type="transmembrane region" description="Helical" evidence="9">
    <location>
        <begin position="170"/>
        <end position="188"/>
    </location>
</feature>
<dbReference type="GO" id="GO:0015421">
    <property type="term" value="F:ABC-type oligopeptide transporter activity"/>
    <property type="evidence" value="ECO:0007669"/>
    <property type="project" value="TreeGrafter"/>
</dbReference>
<dbReference type="GO" id="GO:0005524">
    <property type="term" value="F:ATP binding"/>
    <property type="evidence" value="ECO:0007669"/>
    <property type="project" value="UniProtKB-KW"/>
</dbReference>
<dbReference type="Gene3D" id="3.40.50.300">
    <property type="entry name" value="P-loop containing nucleotide triphosphate hydrolases"/>
    <property type="match status" value="1"/>
</dbReference>
<feature type="transmembrane region" description="Helical" evidence="9">
    <location>
        <begin position="282"/>
        <end position="301"/>
    </location>
</feature>
<keyword evidence="8 9" id="KW-0472">Membrane</keyword>
<evidence type="ECO:0000259" key="10">
    <source>
        <dbReference type="PROSITE" id="PS50893"/>
    </source>
</evidence>
<evidence type="ECO:0000256" key="2">
    <source>
        <dbReference type="ARBA" id="ARBA00022448"/>
    </source>
</evidence>
<evidence type="ECO:0000256" key="9">
    <source>
        <dbReference type="SAM" id="Phobius"/>
    </source>
</evidence>
<feature type="domain" description="ABC transmembrane type-1" evidence="11">
    <location>
        <begin position="19"/>
        <end position="313"/>
    </location>
</feature>
<proteinExistence type="predicted"/>
<keyword evidence="7 9" id="KW-1133">Transmembrane helix</keyword>
<evidence type="ECO:0000256" key="7">
    <source>
        <dbReference type="ARBA" id="ARBA00022989"/>
    </source>
</evidence>
<feature type="domain" description="ABC transporter" evidence="10">
    <location>
        <begin position="346"/>
        <end position="581"/>
    </location>
</feature>
<dbReference type="PANTHER" id="PTHR43394">
    <property type="entry name" value="ATP-DEPENDENT PERMEASE MDL1, MITOCHONDRIAL"/>
    <property type="match status" value="1"/>
</dbReference>
<evidence type="ECO:0000313" key="12">
    <source>
        <dbReference type="EMBL" id="NQV66762.1"/>
    </source>
</evidence>
<evidence type="ECO:0000313" key="13">
    <source>
        <dbReference type="Proteomes" id="UP000754644"/>
    </source>
</evidence>
<dbReference type="SMART" id="SM00382">
    <property type="entry name" value="AAA"/>
    <property type="match status" value="1"/>
</dbReference>
<dbReference type="CDD" id="cd18541">
    <property type="entry name" value="ABC_6TM_TmrB_like"/>
    <property type="match status" value="1"/>
</dbReference>
<dbReference type="PROSITE" id="PS50893">
    <property type="entry name" value="ABC_TRANSPORTER_2"/>
    <property type="match status" value="1"/>
</dbReference>
<comment type="caution">
    <text evidence="12">The sequence shown here is derived from an EMBL/GenBank/DDBJ whole genome shotgun (WGS) entry which is preliminary data.</text>
</comment>
<dbReference type="InterPro" id="IPR027417">
    <property type="entry name" value="P-loop_NTPase"/>
</dbReference>
<accession>A0A972W1A0</accession>
<dbReference type="InterPro" id="IPR036640">
    <property type="entry name" value="ABC1_TM_sf"/>
</dbReference>
<dbReference type="InterPro" id="IPR003593">
    <property type="entry name" value="AAA+_ATPase"/>
</dbReference>
<dbReference type="InterPro" id="IPR011527">
    <property type="entry name" value="ABC1_TM_dom"/>
</dbReference>
<evidence type="ECO:0000256" key="3">
    <source>
        <dbReference type="ARBA" id="ARBA00022475"/>
    </source>
</evidence>
<evidence type="ECO:0000256" key="8">
    <source>
        <dbReference type="ARBA" id="ARBA00023136"/>
    </source>
</evidence>
<dbReference type="InterPro" id="IPR039421">
    <property type="entry name" value="Type_1_exporter"/>
</dbReference>